<dbReference type="PANTHER" id="PTHR23131:SF0">
    <property type="entry name" value="ENDORIBONUCLEASE LACTB2"/>
    <property type="match status" value="1"/>
</dbReference>
<dbReference type="SUPFAM" id="SSF56281">
    <property type="entry name" value="Metallo-hydrolase/oxidoreductase"/>
    <property type="match status" value="1"/>
</dbReference>
<evidence type="ECO:0000313" key="3">
    <source>
        <dbReference type="Proteomes" id="UP001189429"/>
    </source>
</evidence>
<dbReference type="PANTHER" id="PTHR23131">
    <property type="entry name" value="ENDORIBONUCLEASE LACTB2"/>
    <property type="match status" value="1"/>
</dbReference>
<sequence length="332" mass="33967">MGQSQLVGQLAGRLLGAPSELPALEDVTQIAPGVLRVLGQNPGPATLQGTNTYVVGTGARRALVDTSDGNGRWWRTLKRVLEQQGARVSDILLTHRHSPDIRRPEAASGRFAARAGGSAGGRWRCACCGRDGEVPADSLDLREGSAVRVGGASLRAMLTPGHSSDSACFSLEVGEEAAAILTGDTLLGGTSAVFDDLRAYRTSLQRLRGCVRERPGGALLLPGHGAAVPAGSAGAYVSSALGALSRREVAVLEVDSHADDGCRASDVCDELYGAVAGSMALDMVQQHLASDPLGAASSTGPRGIGADDLVACGRATRAPARLLGGAVYRAAA</sequence>
<proteinExistence type="predicted"/>
<protein>
    <recommendedName>
        <fullName evidence="1">Metallo-beta-lactamase domain-containing protein</fullName>
    </recommendedName>
</protein>
<dbReference type="InterPro" id="IPR036866">
    <property type="entry name" value="RibonucZ/Hydroxyglut_hydro"/>
</dbReference>
<gene>
    <name evidence="2" type="ORF">PCOR1329_LOCUS20588</name>
</gene>
<evidence type="ECO:0000313" key="2">
    <source>
        <dbReference type="EMBL" id="CAK0818242.1"/>
    </source>
</evidence>
<evidence type="ECO:0000259" key="1">
    <source>
        <dbReference type="SMART" id="SM00849"/>
    </source>
</evidence>
<dbReference type="InterPro" id="IPR050662">
    <property type="entry name" value="Sec-metab_biosynth-thioest"/>
</dbReference>
<dbReference type="EMBL" id="CAUYUJ010006670">
    <property type="protein sequence ID" value="CAK0818242.1"/>
    <property type="molecule type" value="Genomic_DNA"/>
</dbReference>
<comment type="caution">
    <text evidence="2">The sequence shown here is derived from an EMBL/GenBank/DDBJ whole genome shotgun (WGS) entry which is preliminary data.</text>
</comment>
<organism evidence="2 3">
    <name type="scientific">Prorocentrum cordatum</name>
    <dbReference type="NCBI Taxonomy" id="2364126"/>
    <lineage>
        <taxon>Eukaryota</taxon>
        <taxon>Sar</taxon>
        <taxon>Alveolata</taxon>
        <taxon>Dinophyceae</taxon>
        <taxon>Prorocentrales</taxon>
        <taxon>Prorocentraceae</taxon>
        <taxon>Prorocentrum</taxon>
    </lineage>
</organism>
<keyword evidence="3" id="KW-1185">Reference proteome</keyword>
<feature type="domain" description="Metallo-beta-lactamase" evidence="1">
    <location>
        <begin position="49"/>
        <end position="224"/>
    </location>
</feature>
<reference evidence="2" key="1">
    <citation type="submission" date="2023-10" db="EMBL/GenBank/DDBJ databases">
        <authorList>
            <person name="Chen Y."/>
            <person name="Shah S."/>
            <person name="Dougan E. K."/>
            <person name="Thang M."/>
            <person name="Chan C."/>
        </authorList>
    </citation>
    <scope>NUCLEOTIDE SEQUENCE [LARGE SCALE GENOMIC DNA]</scope>
</reference>
<dbReference type="Gene3D" id="3.60.15.10">
    <property type="entry name" value="Ribonuclease Z/Hydroxyacylglutathione hydrolase-like"/>
    <property type="match status" value="1"/>
</dbReference>
<dbReference type="InterPro" id="IPR001279">
    <property type="entry name" value="Metallo-B-lactamas"/>
</dbReference>
<accession>A0ABN9RGQ6</accession>
<dbReference type="Proteomes" id="UP001189429">
    <property type="component" value="Unassembled WGS sequence"/>
</dbReference>
<name>A0ABN9RGQ6_9DINO</name>
<dbReference type="SMART" id="SM00849">
    <property type="entry name" value="Lactamase_B"/>
    <property type="match status" value="1"/>
</dbReference>